<evidence type="ECO:0000313" key="1">
    <source>
        <dbReference type="EMBL" id="KAA0933545.1"/>
    </source>
</evidence>
<reference evidence="1 2" key="1">
    <citation type="submission" date="2019-05" db="EMBL/GenBank/DDBJ databases">
        <authorList>
            <person name="Hariharan J."/>
            <person name="Choudoir M.J."/>
            <person name="Diebold P."/>
            <person name="Panke-Buisse K."/>
            <person name="Buckley D.H."/>
        </authorList>
    </citation>
    <scope>NUCLEOTIDE SEQUENCE [LARGE SCALE GENOMIC DNA]</scope>
    <source>
        <strain evidence="1 2">SUN51</strain>
    </source>
</reference>
<protein>
    <recommendedName>
        <fullName evidence="3">DUF4351 domain-containing protein</fullName>
    </recommendedName>
</protein>
<gene>
    <name evidence="1" type="ORF">FGF04_18205</name>
</gene>
<dbReference type="Proteomes" id="UP000324965">
    <property type="component" value="Unassembled WGS sequence"/>
</dbReference>
<dbReference type="AlphaFoldDB" id="A0A5B0AYE2"/>
<evidence type="ECO:0008006" key="3">
    <source>
        <dbReference type="Google" id="ProtNLM"/>
    </source>
</evidence>
<sequence>MAVDLSFYKSFIFEEARDQGRDQGRNQGEVRRGAQDILDVFEVRGINVPEAVRERIISCDDPEVLRQWHRRAVVVGVAEDVFVGG</sequence>
<name>A0A5B0AYE2_9ACTN</name>
<dbReference type="EMBL" id="VDFC01000043">
    <property type="protein sequence ID" value="KAA0933545.1"/>
    <property type="molecule type" value="Genomic_DNA"/>
</dbReference>
<organism evidence="1 2">
    <name type="scientific">Streptomyces apricus</name>
    <dbReference type="NCBI Taxonomy" id="1828112"/>
    <lineage>
        <taxon>Bacteria</taxon>
        <taxon>Bacillati</taxon>
        <taxon>Actinomycetota</taxon>
        <taxon>Actinomycetes</taxon>
        <taxon>Kitasatosporales</taxon>
        <taxon>Streptomycetaceae</taxon>
        <taxon>Streptomyces</taxon>
    </lineage>
</organism>
<accession>A0A5B0AYE2</accession>
<comment type="caution">
    <text evidence="1">The sequence shown here is derived from an EMBL/GenBank/DDBJ whole genome shotgun (WGS) entry which is preliminary data.</text>
</comment>
<keyword evidence="2" id="KW-1185">Reference proteome</keyword>
<dbReference type="OrthoDB" id="3539696at2"/>
<proteinExistence type="predicted"/>
<evidence type="ECO:0000313" key="2">
    <source>
        <dbReference type="Proteomes" id="UP000324965"/>
    </source>
</evidence>